<dbReference type="GO" id="GO:0043015">
    <property type="term" value="F:gamma-tubulin binding"/>
    <property type="evidence" value="ECO:0007669"/>
    <property type="project" value="InterPro"/>
</dbReference>
<dbReference type="GO" id="GO:0000278">
    <property type="term" value="P:mitotic cell cycle"/>
    <property type="evidence" value="ECO:0007669"/>
    <property type="project" value="TreeGrafter"/>
</dbReference>
<keyword evidence="4" id="KW-0493">Microtubule</keyword>
<dbReference type="AlphaFoldDB" id="A0A067MZP7"/>
<dbReference type="PANTHER" id="PTHR19302:SF14">
    <property type="entry name" value="GAMMA-TUBULIN COMPLEX COMPONENT 3"/>
    <property type="match status" value="1"/>
</dbReference>
<dbReference type="Proteomes" id="UP000027195">
    <property type="component" value="Unassembled WGS sequence"/>
</dbReference>
<keyword evidence="5" id="KW-0206">Cytoskeleton</keyword>
<gene>
    <name evidence="9" type="ORF">BOTBODRAFT_64327</name>
</gene>
<feature type="region of interest" description="Disordered" evidence="6">
    <location>
        <begin position="121"/>
        <end position="152"/>
    </location>
</feature>
<dbReference type="GO" id="GO:0051321">
    <property type="term" value="P:meiotic cell cycle"/>
    <property type="evidence" value="ECO:0007669"/>
    <property type="project" value="TreeGrafter"/>
</dbReference>
<dbReference type="GO" id="GO:0031122">
    <property type="term" value="P:cytoplasmic microtubule organization"/>
    <property type="evidence" value="ECO:0007669"/>
    <property type="project" value="TreeGrafter"/>
</dbReference>
<dbReference type="EMBL" id="KL198024">
    <property type="protein sequence ID" value="KDQ17332.1"/>
    <property type="molecule type" value="Genomic_DNA"/>
</dbReference>
<dbReference type="Pfam" id="PF17681">
    <property type="entry name" value="GCP_N_terminal"/>
    <property type="match status" value="1"/>
</dbReference>
<feature type="domain" description="Gamma tubulin complex component protein N-terminal" evidence="8">
    <location>
        <begin position="174"/>
        <end position="524"/>
    </location>
</feature>
<dbReference type="InterPro" id="IPR042241">
    <property type="entry name" value="GCP_C_sf"/>
</dbReference>
<dbReference type="GO" id="GO:0044732">
    <property type="term" value="C:mitotic spindle pole body"/>
    <property type="evidence" value="ECO:0007669"/>
    <property type="project" value="TreeGrafter"/>
</dbReference>
<feature type="domain" description="Gamma tubulin complex component C-terminal" evidence="7">
    <location>
        <begin position="527"/>
        <end position="855"/>
    </location>
</feature>
<name>A0A067MZP7_BOTB1</name>
<keyword evidence="3" id="KW-0963">Cytoplasm</keyword>
<evidence type="ECO:0000256" key="4">
    <source>
        <dbReference type="ARBA" id="ARBA00022701"/>
    </source>
</evidence>
<dbReference type="Pfam" id="PF04130">
    <property type="entry name" value="GCP_C_terminal"/>
    <property type="match status" value="1"/>
</dbReference>
<dbReference type="InterPro" id="IPR007259">
    <property type="entry name" value="GCP"/>
</dbReference>
<dbReference type="GO" id="GO:0007020">
    <property type="term" value="P:microtubule nucleation"/>
    <property type="evidence" value="ECO:0007669"/>
    <property type="project" value="InterPro"/>
</dbReference>
<dbReference type="GO" id="GO:0051011">
    <property type="term" value="F:microtubule minus-end binding"/>
    <property type="evidence" value="ECO:0007669"/>
    <property type="project" value="TreeGrafter"/>
</dbReference>
<proteinExistence type="inferred from homology"/>
<dbReference type="GO" id="GO:0051225">
    <property type="term" value="P:spindle assembly"/>
    <property type="evidence" value="ECO:0007669"/>
    <property type="project" value="TreeGrafter"/>
</dbReference>
<dbReference type="InterPro" id="IPR041470">
    <property type="entry name" value="GCP_N"/>
</dbReference>
<reference evidence="10" key="1">
    <citation type="journal article" date="2014" name="Proc. Natl. Acad. Sci. U.S.A.">
        <title>Extensive sampling of basidiomycete genomes demonstrates inadequacy of the white-rot/brown-rot paradigm for wood decay fungi.</title>
        <authorList>
            <person name="Riley R."/>
            <person name="Salamov A.A."/>
            <person name="Brown D.W."/>
            <person name="Nagy L.G."/>
            <person name="Floudas D."/>
            <person name="Held B.W."/>
            <person name="Levasseur A."/>
            <person name="Lombard V."/>
            <person name="Morin E."/>
            <person name="Otillar R."/>
            <person name="Lindquist E.A."/>
            <person name="Sun H."/>
            <person name="LaButti K.M."/>
            <person name="Schmutz J."/>
            <person name="Jabbour D."/>
            <person name="Luo H."/>
            <person name="Baker S.E."/>
            <person name="Pisabarro A.G."/>
            <person name="Walton J.D."/>
            <person name="Blanchette R.A."/>
            <person name="Henrissat B."/>
            <person name="Martin F."/>
            <person name="Cullen D."/>
            <person name="Hibbett D.S."/>
            <person name="Grigoriev I.V."/>
        </authorList>
    </citation>
    <scope>NUCLEOTIDE SEQUENCE [LARGE SCALE GENOMIC DNA]</scope>
    <source>
        <strain evidence="10">FD-172 SS1</strain>
    </source>
</reference>
<evidence type="ECO:0000256" key="3">
    <source>
        <dbReference type="ARBA" id="ARBA00022490"/>
    </source>
</evidence>
<dbReference type="STRING" id="930990.A0A067MZP7"/>
<dbReference type="PANTHER" id="PTHR19302">
    <property type="entry name" value="GAMMA TUBULIN COMPLEX PROTEIN"/>
    <property type="match status" value="1"/>
</dbReference>
<dbReference type="Gene3D" id="1.20.120.1900">
    <property type="entry name" value="Gamma-tubulin complex, C-terminal domain"/>
    <property type="match status" value="1"/>
</dbReference>
<evidence type="ECO:0000256" key="2">
    <source>
        <dbReference type="ARBA" id="ARBA00010337"/>
    </source>
</evidence>
<sequence>MPSSASTSSLTTLVNALVPSARTDSRLRGDLLEDCQEILESHIGQNREADIGHLGGLIKKQLLQSSNSTTALRFSNLLSRLLEEPLLSRKHAVLLFLHSIAFSEPSSGIPVFLPSITSAQPHAAPQSNVEPRRPLTPITNGNQRPEHQSQSKADMLRAYRLKIGRPQLPENLVLRDALYILQGISGKYVHFVAEGDTAASHNGANTSTSSLSTTDRRVVFVEDGKLTIGVPTRSLIHKLSELGHLYARVVAFVQSKEGKSSVGMIEQSLCHHLQTQLTEYYRLIAVLESQMYMSSDDEDVKEESGLTLRRLEVWIDEWRLRMRMMSVCVEGCKDSHGGALVSLIHTYTDNGDPFVRRFTDALLEEVSTPFFMTLQRWLFSGELHDPFLEFFVALNPGLADVQYVARGLGMGTVLGFGEGDIEDGDASGRKEESGLRLWEEKYRFRKEMLPSFVGETFGRKIFSTGKSLNFIRYSCHDSDWVVTQNRLGNTGRKLVYSDIGGLERSIDSAYQIASQRLFDVFFDKFKLLDHLRALKSYLMLRQGDFADQLLETIGPSLNRPANTLYRHNLTATLESAVRNSNAQYDPPDVLRRLDARMLEYSHGEIGWDVFTLEYKVDAPIDTVLDPVSMEKYLRLFNHLWKMRRVDAALGHGWVRITKGTRMFARVPELEASWHQVRIVMAEMIHFMRQLQAYCHLEVIECSWKSLLEFIEKKEGDLDGLIEAHNSYLDRMVKKVLLLSPKTGKEENILTQVREVFNIILQFREATDNLYNHSLAEAGRRDNLRDKDRGIFETPLDEDAARNANPSESLPRILRRIKDYSLAFSDRALAIVVALNSHPDLDCKFLGVRLSFSDFYRAKKEQLQLQHAQNQK</sequence>
<comment type="subcellular location">
    <subcellularLocation>
        <location evidence="1">Cytoplasm</location>
        <location evidence="1">Cytoskeleton</location>
    </subcellularLocation>
</comment>
<dbReference type="OrthoDB" id="5860513at2759"/>
<evidence type="ECO:0000256" key="6">
    <source>
        <dbReference type="SAM" id="MobiDB-lite"/>
    </source>
</evidence>
<evidence type="ECO:0000259" key="8">
    <source>
        <dbReference type="Pfam" id="PF17681"/>
    </source>
</evidence>
<evidence type="ECO:0000256" key="1">
    <source>
        <dbReference type="ARBA" id="ARBA00004245"/>
    </source>
</evidence>
<dbReference type="GO" id="GO:0000922">
    <property type="term" value="C:spindle pole"/>
    <property type="evidence" value="ECO:0007669"/>
    <property type="project" value="InterPro"/>
</dbReference>
<evidence type="ECO:0000259" key="7">
    <source>
        <dbReference type="Pfam" id="PF04130"/>
    </source>
</evidence>
<evidence type="ECO:0000256" key="5">
    <source>
        <dbReference type="ARBA" id="ARBA00023212"/>
    </source>
</evidence>
<accession>A0A067MZP7</accession>
<dbReference type="InParanoid" id="A0A067MZP7"/>
<evidence type="ECO:0000313" key="10">
    <source>
        <dbReference type="Proteomes" id="UP000027195"/>
    </source>
</evidence>
<organism evidence="9 10">
    <name type="scientific">Botryobasidium botryosum (strain FD-172 SS1)</name>
    <dbReference type="NCBI Taxonomy" id="930990"/>
    <lineage>
        <taxon>Eukaryota</taxon>
        <taxon>Fungi</taxon>
        <taxon>Dikarya</taxon>
        <taxon>Basidiomycota</taxon>
        <taxon>Agaricomycotina</taxon>
        <taxon>Agaricomycetes</taxon>
        <taxon>Cantharellales</taxon>
        <taxon>Botryobasidiaceae</taxon>
        <taxon>Botryobasidium</taxon>
    </lineage>
</organism>
<dbReference type="FunCoup" id="A0A067MZP7">
    <property type="interactions" value="644"/>
</dbReference>
<dbReference type="GO" id="GO:0000930">
    <property type="term" value="C:gamma-tubulin complex"/>
    <property type="evidence" value="ECO:0007669"/>
    <property type="project" value="TreeGrafter"/>
</dbReference>
<comment type="similarity">
    <text evidence="2">Belongs to the TUBGCP family.</text>
</comment>
<keyword evidence="10" id="KW-1185">Reference proteome</keyword>
<protein>
    <submittedName>
        <fullName evidence="9">Uncharacterized protein</fullName>
    </submittedName>
</protein>
<dbReference type="InterPro" id="IPR040457">
    <property type="entry name" value="GCP_C"/>
</dbReference>
<dbReference type="GO" id="GO:0005874">
    <property type="term" value="C:microtubule"/>
    <property type="evidence" value="ECO:0007669"/>
    <property type="project" value="UniProtKB-KW"/>
</dbReference>
<dbReference type="HOGENOM" id="CLU_003736_2_0_1"/>
<evidence type="ECO:0000313" key="9">
    <source>
        <dbReference type="EMBL" id="KDQ17332.1"/>
    </source>
</evidence>